<name>A0A182IEY6_ANOAR</name>
<dbReference type="VEuPathDB" id="VectorBase:AARA014061"/>
<organism evidence="1 2">
    <name type="scientific">Anopheles arabiensis</name>
    <name type="common">Mosquito</name>
    <dbReference type="NCBI Taxonomy" id="7173"/>
    <lineage>
        <taxon>Eukaryota</taxon>
        <taxon>Metazoa</taxon>
        <taxon>Ecdysozoa</taxon>
        <taxon>Arthropoda</taxon>
        <taxon>Hexapoda</taxon>
        <taxon>Insecta</taxon>
        <taxon>Pterygota</taxon>
        <taxon>Neoptera</taxon>
        <taxon>Endopterygota</taxon>
        <taxon>Diptera</taxon>
        <taxon>Nematocera</taxon>
        <taxon>Culicoidea</taxon>
        <taxon>Culicidae</taxon>
        <taxon>Anophelinae</taxon>
        <taxon>Anopheles</taxon>
    </lineage>
</organism>
<reference evidence="1" key="1">
    <citation type="submission" date="2022-08" db="UniProtKB">
        <authorList>
            <consortium name="EnsemblMetazoa"/>
        </authorList>
    </citation>
    <scope>IDENTIFICATION</scope>
    <source>
        <strain evidence="1">Dongola</strain>
    </source>
</reference>
<accession>A0A182IEY6</accession>
<proteinExistence type="predicted"/>
<dbReference type="AlphaFoldDB" id="A0A182IEY6"/>
<sequence>MLVLSGGFSMAFMRNMCYIWCCVLYCCGVGSFSASSCGFTSWCECVRSGNPLPCKVVQHPPQQRPQILFKAINLRALTAGNVLKPCLSTSHTASPNDGCPSAILKHYCVSLIKATHGSHITGLPPSTKRVLP</sequence>
<dbReference type="Proteomes" id="UP000075840">
    <property type="component" value="Unassembled WGS sequence"/>
</dbReference>
<evidence type="ECO:0000313" key="2">
    <source>
        <dbReference type="Proteomes" id="UP000075840"/>
    </source>
</evidence>
<evidence type="ECO:0000313" key="1">
    <source>
        <dbReference type="EnsemblMetazoa" id="AARA014061-PA"/>
    </source>
</evidence>
<dbReference type="EMBL" id="APCN01005946">
    <property type="status" value="NOT_ANNOTATED_CDS"/>
    <property type="molecule type" value="Genomic_DNA"/>
</dbReference>
<keyword evidence="2" id="KW-1185">Reference proteome</keyword>
<dbReference type="EnsemblMetazoa" id="AARA014061-RA">
    <property type="protein sequence ID" value="AARA014061-PA"/>
    <property type="gene ID" value="AARA014061"/>
</dbReference>
<protein>
    <submittedName>
        <fullName evidence="1">Uncharacterized protein</fullName>
    </submittedName>
</protein>